<evidence type="ECO:0000259" key="2">
    <source>
        <dbReference type="Pfam" id="PF13649"/>
    </source>
</evidence>
<organism evidence="3 4">
    <name type="scientific">Marinithermofilum abyssi</name>
    <dbReference type="NCBI Taxonomy" id="1571185"/>
    <lineage>
        <taxon>Bacteria</taxon>
        <taxon>Bacillati</taxon>
        <taxon>Bacillota</taxon>
        <taxon>Bacilli</taxon>
        <taxon>Bacillales</taxon>
        <taxon>Thermoactinomycetaceae</taxon>
        <taxon>Marinithermofilum</taxon>
    </lineage>
</organism>
<dbReference type="PANTHER" id="PTHR43861">
    <property type="entry name" value="TRANS-ACONITATE 2-METHYLTRANSFERASE-RELATED"/>
    <property type="match status" value="1"/>
</dbReference>
<reference evidence="3" key="1">
    <citation type="journal article" date="2014" name="Int. J. Syst. Evol. Microbiol.">
        <title>Complete genome sequence of Corynebacterium casei LMG S-19264T (=DSM 44701T), isolated from a smear-ripened cheese.</title>
        <authorList>
            <consortium name="US DOE Joint Genome Institute (JGI-PGF)"/>
            <person name="Walter F."/>
            <person name="Albersmeier A."/>
            <person name="Kalinowski J."/>
            <person name="Ruckert C."/>
        </authorList>
    </citation>
    <scope>NUCLEOTIDE SEQUENCE</scope>
    <source>
        <strain evidence="3">CGMCC 1.15179</strain>
    </source>
</reference>
<dbReference type="SUPFAM" id="SSF53335">
    <property type="entry name" value="S-adenosyl-L-methionine-dependent methyltransferases"/>
    <property type="match status" value="1"/>
</dbReference>
<comment type="caution">
    <text evidence="3">The sequence shown here is derived from an EMBL/GenBank/DDBJ whole genome shotgun (WGS) entry which is preliminary data.</text>
</comment>
<dbReference type="Gene3D" id="3.40.50.150">
    <property type="entry name" value="Vaccinia Virus protein VP39"/>
    <property type="match status" value="1"/>
</dbReference>
<evidence type="ECO:0000313" key="4">
    <source>
        <dbReference type="Proteomes" id="UP000625210"/>
    </source>
</evidence>
<name>A0A8J2YCG5_9BACL</name>
<gene>
    <name evidence="3" type="ORF">GCM10011571_06160</name>
</gene>
<reference evidence="3" key="2">
    <citation type="submission" date="2020-09" db="EMBL/GenBank/DDBJ databases">
        <authorList>
            <person name="Sun Q."/>
            <person name="Zhou Y."/>
        </authorList>
    </citation>
    <scope>NUCLEOTIDE SEQUENCE</scope>
    <source>
        <strain evidence="3">CGMCC 1.15179</strain>
    </source>
</reference>
<dbReference type="AlphaFoldDB" id="A0A8J2YCG5"/>
<dbReference type="EMBL" id="BMHQ01000002">
    <property type="protein sequence ID" value="GGE07685.1"/>
    <property type="molecule type" value="Genomic_DNA"/>
</dbReference>
<dbReference type="InterPro" id="IPR041698">
    <property type="entry name" value="Methyltransf_25"/>
</dbReference>
<protein>
    <recommendedName>
        <fullName evidence="2">Methyltransferase domain-containing protein</fullName>
    </recommendedName>
</protein>
<evidence type="ECO:0000256" key="1">
    <source>
        <dbReference type="ARBA" id="ARBA00022679"/>
    </source>
</evidence>
<proteinExistence type="predicted"/>
<dbReference type="Proteomes" id="UP000625210">
    <property type="component" value="Unassembled WGS sequence"/>
</dbReference>
<sequence length="202" mass="22964">MEWTGERIIPEQMKPTNGMLLEHLARYYFATPYVRGRVLDIACGTGYGTHMVAKTCKQDVEEVIGVDIDPETITYAKGQYYHPKSSFRVADALDPRLPEQLGRFDTILSFETIEHLSDDRLFMQHLWEMLLPGGTLVLSTPFGSGRGKPTTEPFHVHQLTPEEFADLFHAYSEVEIFYQRGVTIEPPRKGVRYPLGVAVCVK</sequence>
<evidence type="ECO:0000313" key="3">
    <source>
        <dbReference type="EMBL" id="GGE07685.1"/>
    </source>
</evidence>
<dbReference type="GO" id="GO:0016740">
    <property type="term" value="F:transferase activity"/>
    <property type="evidence" value="ECO:0007669"/>
    <property type="project" value="UniProtKB-KW"/>
</dbReference>
<feature type="domain" description="Methyltransferase" evidence="2">
    <location>
        <begin position="38"/>
        <end position="134"/>
    </location>
</feature>
<dbReference type="Pfam" id="PF13649">
    <property type="entry name" value="Methyltransf_25"/>
    <property type="match status" value="1"/>
</dbReference>
<keyword evidence="4" id="KW-1185">Reference proteome</keyword>
<keyword evidence="1" id="KW-0808">Transferase</keyword>
<accession>A0A8J2YCG5</accession>
<dbReference type="InterPro" id="IPR029063">
    <property type="entry name" value="SAM-dependent_MTases_sf"/>
</dbReference>
<dbReference type="CDD" id="cd02440">
    <property type="entry name" value="AdoMet_MTases"/>
    <property type="match status" value="1"/>
</dbReference>